<evidence type="ECO:0000313" key="1">
    <source>
        <dbReference type="EMBL" id="PAB60851.1"/>
    </source>
</evidence>
<evidence type="ECO:0000313" key="2">
    <source>
        <dbReference type="Proteomes" id="UP000216024"/>
    </source>
</evidence>
<proteinExistence type="predicted"/>
<sequence>MAGCFPKMFTEKGDAKFGDQHFKTAIALIELHKVRNSNYPDELRDLEYLGDWDKMIFNTVEYHKLEEGYELNLKEGWIGMPESLEYPEEFWKGLGLKKSNMK</sequence>
<keyword evidence="2" id="KW-1185">Reference proteome</keyword>
<dbReference type="Proteomes" id="UP000216024">
    <property type="component" value="Unassembled WGS sequence"/>
</dbReference>
<comment type="caution">
    <text evidence="1">The sequence shown here is derived from an EMBL/GenBank/DDBJ whole genome shotgun (WGS) entry which is preliminary data.</text>
</comment>
<gene>
    <name evidence="1" type="ORF">CCE28_04650</name>
</gene>
<dbReference type="OrthoDB" id="5953893at2"/>
<dbReference type="AlphaFoldDB" id="A0A267MML5"/>
<accession>A0A267MML5</accession>
<reference evidence="1 2" key="1">
    <citation type="submission" date="2017-06" db="EMBL/GenBank/DDBJ databases">
        <title>Draft genome sequence of anaerobic fermentative bacterium Anaeromicrobium sediminis DY2726D isolated from West Pacific Ocean sediments.</title>
        <authorList>
            <person name="Zeng X."/>
        </authorList>
    </citation>
    <scope>NUCLEOTIDE SEQUENCE [LARGE SCALE GENOMIC DNA]</scope>
    <source>
        <strain evidence="1 2">DY2726D</strain>
    </source>
</reference>
<dbReference type="EMBL" id="NIBG01000002">
    <property type="protein sequence ID" value="PAB60851.1"/>
    <property type="molecule type" value="Genomic_DNA"/>
</dbReference>
<protein>
    <submittedName>
        <fullName evidence="1">Uncharacterized protein</fullName>
    </submittedName>
</protein>
<name>A0A267MML5_9FIRM</name>
<organism evidence="1 2">
    <name type="scientific">Anaeromicrobium sediminis</name>
    <dbReference type="NCBI Taxonomy" id="1478221"/>
    <lineage>
        <taxon>Bacteria</taxon>
        <taxon>Bacillati</taxon>
        <taxon>Bacillota</taxon>
        <taxon>Clostridia</taxon>
        <taxon>Peptostreptococcales</taxon>
        <taxon>Thermotaleaceae</taxon>
        <taxon>Anaeromicrobium</taxon>
    </lineage>
</organism>